<dbReference type="EMBL" id="ML996091">
    <property type="protein sequence ID" value="KAF2149326.1"/>
    <property type="molecule type" value="Genomic_DNA"/>
</dbReference>
<proteinExistence type="predicted"/>
<dbReference type="GO" id="GO:0016747">
    <property type="term" value="F:acyltransferase activity, transferring groups other than amino-acyl groups"/>
    <property type="evidence" value="ECO:0007669"/>
    <property type="project" value="InterPro"/>
</dbReference>
<name>A0A9P4ITD3_9PEZI</name>
<feature type="domain" description="N-acetyltransferase" evidence="1">
    <location>
        <begin position="38"/>
        <end position="184"/>
    </location>
</feature>
<dbReference type="SUPFAM" id="SSF55729">
    <property type="entry name" value="Acyl-CoA N-acyltransferases (Nat)"/>
    <property type="match status" value="1"/>
</dbReference>
<evidence type="ECO:0000313" key="2">
    <source>
        <dbReference type="EMBL" id="KAF2149326.1"/>
    </source>
</evidence>
<reference evidence="2" key="1">
    <citation type="journal article" date="2020" name="Stud. Mycol.">
        <title>101 Dothideomycetes genomes: a test case for predicting lifestyles and emergence of pathogens.</title>
        <authorList>
            <person name="Haridas S."/>
            <person name="Albert R."/>
            <person name="Binder M."/>
            <person name="Bloem J."/>
            <person name="Labutti K."/>
            <person name="Salamov A."/>
            <person name="Andreopoulos B."/>
            <person name="Baker S."/>
            <person name="Barry K."/>
            <person name="Bills G."/>
            <person name="Bluhm B."/>
            <person name="Cannon C."/>
            <person name="Castanera R."/>
            <person name="Culley D."/>
            <person name="Daum C."/>
            <person name="Ezra D."/>
            <person name="Gonzalez J."/>
            <person name="Henrissat B."/>
            <person name="Kuo A."/>
            <person name="Liang C."/>
            <person name="Lipzen A."/>
            <person name="Lutzoni F."/>
            <person name="Magnuson J."/>
            <person name="Mondo S."/>
            <person name="Nolan M."/>
            <person name="Ohm R."/>
            <person name="Pangilinan J."/>
            <person name="Park H.-J."/>
            <person name="Ramirez L."/>
            <person name="Alfaro M."/>
            <person name="Sun H."/>
            <person name="Tritt A."/>
            <person name="Yoshinaga Y."/>
            <person name="Zwiers L.-H."/>
            <person name="Turgeon B."/>
            <person name="Goodwin S."/>
            <person name="Spatafora J."/>
            <person name="Crous P."/>
            <person name="Grigoriev I."/>
        </authorList>
    </citation>
    <scope>NUCLEOTIDE SEQUENCE</scope>
    <source>
        <strain evidence="2">CBS 260.36</strain>
    </source>
</reference>
<dbReference type="InterPro" id="IPR000182">
    <property type="entry name" value="GNAT_dom"/>
</dbReference>
<comment type="caution">
    <text evidence="2">The sequence shown here is derived from an EMBL/GenBank/DDBJ whole genome shotgun (WGS) entry which is preliminary data.</text>
</comment>
<keyword evidence="3" id="KW-1185">Reference proteome</keyword>
<evidence type="ECO:0000259" key="1">
    <source>
        <dbReference type="PROSITE" id="PS51186"/>
    </source>
</evidence>
<accession>A0A9P4ITD3</accession>
<dbReference type="AlphaFoldDB" id="A0A9P4ITD3"/>
<protein>
    <submittedName>
        <fullName evidence="2">N-acetyltransferase GCN5</fullName>
    </submittedName>
</protein>
<dbReference type="Gene3D" id="3.40.630.30">
    <property type="match status" value="1"/>
</dbReference>
<dbReference type="InterPro" id="IPR016181">
    <property type="entry name" value="Acyl_CoA_acyltransferase"/>
</dbReference>
<dbReference type="Pfam" id="PF13523">
    <property type="entry name" value="Acetyltransf_8"/>
    <property type="match status" value="1"/>
</dbReference>
<gene>
    <name evidence="2" type="ORF">K461DRAFT_296803</name>
</gene>
<organism evidence="2 3">
    <name type="scientific">Myriangium duriaei CBS 260.36</name>
    <dbReference type="NCBI Taxonomy" id="1168546"/>
    <lineage>
        <taxon>Eukaryota</taxon>
        <taxon>Fungi</taxon>
        <taxon>Dikarya</taxon>
        <taxon>Ascomycota</taxon>
        <taxon>Pezizomycotina</taxon>
        <taxon>Dothideomycetes</taxon>
        <taxon>Dothideomycetidae</taxon>
        <taxon>Myriangiales</taxon>
        <taxon>Myriangiaceae</taxon>
        <taxon>Myriangium</taxon>
    </lineage>
</organism>
<sequence length="184" mass="19781">MAHRSLNASSATAASSQQSPILSVAPATGPLRSKVLALNVLPDQAVFVDSMAVVLKSIDDDPFSEPMAILTNETSSSYHEAVGFYRLDARQDAIGERDFGPGTVGLRAFLIDARHQGKGYAGAAITALAGDLRLRRPEVRRVALSVNLRNERAQRLYERCGFVAESELYYGGSSGPQTVMILTL</sequence>
<dbReference type="Proteomes" id="UP000799439">
    <property type="component" value="Unassembled WGS sequence"/>
</dbReference>
<evidence type="ECO:0000313" key="3">
    <source>
        <dbReference type="Proteomes" id="UP000799439"/>
    </source>
</evidence>
<dbReference type="PROSITE" id="PS51186">
    <property type="entry name" value="GNAT"/>
    <property type="match status" value="1"/>
</dbReference>